<dbReference type="SUPFAM" id="SSF50249">
    <property type="entry name" value="Nucleic acid-binding proteins"/>
    <property type="match status" value="1"/>
</dbReference>
<proteinExistence type="predicted"/>
<dbReference type="PANTHER" id="PTHR47964">
    <property type="entry name" value="ATP-DEPENDENT DNA HELICASE HOMOLOG RECG, CHLOROPLASTIC"/>
    <property type="match status" value="1"/>
</dbReference>
<dbReference type="Pfam" id="PF17191">
    <property type="entry name" value="RecG_wedge"/>
    <property type="match status" value="1"/>
</dbReference>
<dbReference type="InterPro" id="IPR014001">
    <property type="entry name" value="Helicase_ATP-bd"/>
</dbReference>
<dbReference type="CDD" id="cd01038">
    <property type="entry name" value="Endonuclease_DUF559"/>
    <property type="match status" value="1"/>
</dbReference>
<dbReference type="eggNOG" id="COG1200">
    <property type="taxonomic scope" value="Bacteria"/>
</dbReference>
<dbReference type="KEGG" id="fin:KQS_05345"/>
<gene>
    <name evidence="11" type="primary">recG</name>
    <name evidence="11" type="ordered locus">KQS_05345</name>
</gene>
<dbReference type="Pfam" id="PF00270">
    <property type="entry name" value="DEAD"/>
    <property type="match status" value="1"/>
</dbReference>
<reference evidence="12" key="2">
    <citation type="submission" date="2012-03" db="EMBL/GenBank/DDBJ databases">
        <title>Complete genome sequence of Flavobacterium indicum GPTSA100-9T, isolated from warm spring water.</title>
        <authorList>
            <person name="Barbier P."/>
            <person name="Houel A."/>
            <person name="Loux V."/>
            <person name="Poulain J."/>
            <person name="Bernardet J.-F."/>
            <person name="Touchon M."/>
            <person name="Duchaud E."/>
        </authorList>
    </citation>
    <scope>NUCLEOTIDE SEQUENCE [LARGE SCALE GENOMIC DNA]</scope>
    <source>
        <strain evidence="12">DSM 17447 / CIP 109464 / GPTSA100-9</strain>
    </source>
</reference>
<dbReference type="PANTHER" id="PTHR47964:SF1">
    <property type="entry name" value="ATP-DEPENDENT DNA HELICASE HOMOLOG RECG, CHLOROPLASTIC"/>
    <property type="match status" value="1"/>
</dbReference>
<dbReference type="OrthoDB" id="9804325at2"/>
<dbReference type="SUPFAM" id="SSF52540">
    <property type="entry name" value="P-loop containing nucleoside triphosphate hydrolases"/>
    <property type="match status" value="2"/>
</dbReference>
<dbReference type="Gene3D" id="3.40.960.10">
    <property type="entry name" value="VSR Endonuclease"/>
    <property type="match status" value="1"/>
</dbReference>
<dbReference type="InterPro" id="IPR027417">
    <property type="entry name" value="P-loop_NTPase"/>
</dbReference>
<evidence type="ECO:0000256" key="4">
    <source>
        <dbReference type="ARBA" id="ARBA00022806"/>
    </source>
</evidence>
<dbReference type="InterPro" id="IPR011335">
    <property type="entry name" value="Restrct_endonuc-II-like"/>
</dbReference>
<evidence type="ECO:0000256" key="2">
    <source>
        <dbReference type="ARBA" id="ARBA00022763"/>
    </source>
</evidence>
<evidence type="ECO:0000313" key="12">
    <source>
        <dbReference type="Proteomes" id="UP000007599"/>
    </source>
</evidence>
<sequence length="844" mass="96397">MNLLETPIEYLKGVGPQRGDLLRKELNIHKYGDLLNLYPNRYIDRTRYYKINQLVNSNSEVQLVGKIIHIKTVEQGKGKSRLVATFVDDTGQMELVWFQGQKWIKESLQLNVVYVIFGKITNFNGTFNMAHPELETLDTHKASLRSAMQPVYPSTEKLNNKGINSKVISKLMQQLFIETQALFSETLLDSIINELHLIPKNAALFNVHFPKSQDLLAKAQFRLKFEELFFIQLQLITKNLIRKHKIKGHPFEKVGENFTNFYNHHLPFDLTNAQKRVLKEIRNDLGSHAQMNRLLQGDVGSGKTIVALMCMLLAKDNGFQSCLMAPTEILANQHFQGITELATALNLNIKLLTGSTKTAERKIIHEELENGSLDIIIGTHALLEDKVQFQNLGLAIIDEQHRFGVEQRSKLWGKASPNPSRRGETERVIQKYRTARPSTYALLKELKTENKKKSTQAENVLWECLRNKNLKYKFRRQHVIDIFIADFVCLEKNLIIEVDGGYHNTLEQREADELRTQILNEIGFKVIRFTNEEVINTTENTLKKITTILESLPSGEVGGAIPPHVLVMTATPIPRTLAMSLYGDLDISVIDELPPGRKPIQTVHRYDANRLKVWKFLKDEIAKGRQVYIVYPLIQESEKMDYKDLMDGYESISRDFPLPQYSISIVHGKMKPADKEEEMKRFVEGKTNIMIATTVIEVGVNVPNASVMVIESAERFGLSQLHQLRGRVGRGAEQSYCILMTGFKLSEDSKTRMETMVRTNDGFEIAEVDLKLRGPGDIMGTQQSGVLNLQIADLVKDRELLQVARHIAVRLLKEDPSMSKPEHAKLKEVFLELSKKKNIWNYIS</sequence>
<evidence type="ECO:0000256" key="1">
    <source>
        <dbReference type="ARBA" id="ARBA00022741"/>
    </source>
</evidence>
<dbReference type="RefSeq" id="WP_014388163.1">
    <property type="nucleotide sequence ID" value="NC_017025.1"/>
</dbReference>
<dbReference type="Pfam" id="PF19833">
    <property type="entry name" value="RecG_dom3_C"/>
    <property type="match status" value="1"/>
</dbReference>
<keyword evidence="2" id="KW-0227">DNA damage</keyword>
<dbReference type="Pfam" id="PF00271">
    <property type="entry name" value="Helicase_C"/>
    <property type="match status" value="1"/>
</dbReference>
<dbReference type="GO" id="GO:0016787">
    <property type="term" value="F:hydrolase activity"/>
    <property type="evidence" value="ECO:0007669"/>
    <property type="project" value="UniProtKB-KW"/>
</dbReference>
<dbReference type="GO" id="GO:0006281">
    <property type="term" value="P:DNA repair"/>
    <property type="evidence" value="ECO:0007669"/>
    <property type="project" value="UniProtKB-KW"/>
</dbReference>
<evidence type="ECO:0000259" key="9">
    <source>
        <dbReference type="PROSITE" id="PS51192"/>
    </source>
</evidence>
<dbReference type="PATRIC" id="fig|1094466.5.peg.1049"/>
<dbReference type="SUPFAM" id="SSF52980">
    <property type="entry name" value="Restriction endonuclease-like"/>
    <property type="match status" value="1"/>
</dbReference>
<dbReference type="HOGENOM" id="CLU_005122_7_1_10"/>
<dbReference type="Gene3D" id="2.40.50.140">
    <property type="entry name" value="Nucleic acid-binding proteins"/>
    <property type="match status" value="1"/>
</dbReference>
<dbReference type="InterPro" id="IPR047216">
    <property type="entry name" value="Endonuclease_DUF559_bact"/>
</dbReference>
<dbReference type="SMART" id="SM00487">
    <property type="entry name" value="DEXDc"/>
    <property type="match status" value="1"/>
</dbReference>
<dbReference type="GO" id="GO:0003677">
    <property type="term" value="F:DNA binding"/>
    <property type="evidence" value="ECO:0007669"/>
    <property type="project" value="UniProtKB-KW"/>
</dbReference>
<dbReference type="Gene3D" id="3.40.50.300">
    <property type="entry name" value="P-loop containing nucleotide triphosphate hydrolases"/>
    <property type="match status" value="2"/>
</dbReference>
<feature type="domain" description="Helicase C-terminal" evidence="10">
    <location>
        <begin position="616"/>
        <end position="776"/>
    </location>
</feature>
<dbReference type="InterPro" id="IPR047112">
    <property type="entry name" value="RecG/Mfd"/>
</dbReference>
<dbReference type="PROSITE" id="PS51192">
    <property type="entry name" value="HELICASE_ATP_BIND_1"/>
    <property type="match status" value="1"/>
</dbReference>
<keyword evidence="5" id="KW-0067">ATP-binding</keyword>
<dbReference type="InterPro" id="IPR033454">
    <property type="entry name" value="RecG_wedge"/>
</dbReference>
<dbReference type="SMART" id="SM00490">
    <property type="entry name" value="HELICc"/>
    <property type="match status" value="1"/>
</dbReference>
<dbReference type="STRING" id="1094466.KQS_05345"/>
<dbReference type="GO" id="GO:0005524">
    <property type="term" value="F:ATP binding"/>
    <property type="evidence" value="ECO:0007669"/>
    <property type="project" value="UniProtKB-KW"/>
</dbReference>
<keyword evidence="7" id="KW-0234">DNA repair</keyword>
<reference evidence="11 12" key="1">
    <citation type="journal article" date="2012" name="J. Bacteriol.">
        <title>Complete Genome Sequence of Flavobacterium indicum GPSTA100-9T, Isolated from Warm Spring Water.</title>
        <authorList>
            <person name="Barbier P."/>
            <person name="Houel A."/>
            <person name="Loux V."/>
            <person name="Poulain J."/>
            <person name="Bernardet J.F."/>
            <person name="Touchon M."/>
            <person name="Duchaud E."/>
        </authorList>
    </citation>
    <scope>NUCLEOTIDE SEQUENCE [LARGE SCALE GENOMIC DNA]</scope>
    <source>
        <strain evidence="12">DSM 17447 / CIP 109464 / GPTSA100-9</strain>
    </source>
</reference>
<feature type="domain" description="Helicase ATP-binding" evidence="9">
    <location>
        <begin position="284"/>
        <end position="435"/>
    </location>
</feature>
<dbReference type="InterPro" id="IPR001650">
    <property type="entry name" value="Helicase_C-like"/>
</dbReference>
<evidence type="ECO:0000256" key="5">
    <source>
        <dbReference type="ARBA" id="ARBA00022840"/>
    </source>
</evidence>
<keyword evidence="6" id="KW-0238">DNA-binding</keyword>
<dbReference type="InterPro" id="IPR045562">
    <property type="entry name" value="RecG_dom3_C"/>
</dbReference>
<dbReference type="CDD" id="cd04488">
    <property type="entry name" value="RecG_wedge_OBF"/>
    <property type="match status" value="1"/>
</dbReference>
<keyword evidence="3 11" id="KW-0378">Hydrolase</keyword>
<evidence type="ECO:0000256" key="3">
    <source>
        <dbReference type="ARBA" id="ARBA00022801"/>
    </source>
</evidence>
<evidence type="ECO:0000313" key="11">
    <source>
        <dbReference type="EMBL" id="CCG53035.1"/>
    </source>
</evidence>
<keyword evidence="12" id="KW-1185">Reference proteome</keyword>
<protein>
    <recommendedName>
        <fullName evidence="8">Probable DNA 3'-5' helicase RecG</fullName>
    </recommendedName>
</protein>
<dbReference type="AlphaFoldDB" id="H8XV65"/>
<dbReference type="GO" id="GO:0003678">
    <property type="term" value="F:DNA helicase activity"/>
    <property type="evidence" value="ECO:0007669"/>
    <property type="project" value="TreeGrafter"/>
</dbReference>
<accession>H8XV65</accession>
<dbReference type="Proteomes" id="UP000007599">
    <property type="component" value="Chromosome I"/>
</dbReference>
<keyword evidence="4 11" id="KW-0347">Helicase</keyword>
<name>H8XV65_FLAIG</name>
<evidence type="ECO:0000256" key="7">
    <source>
        <dbReference type="ARBA" id="ARBA00023204"/>
    </source>
</evidence>
<dbReference type="PROSITE" id="PS51194">
    <property type="entry name" value="HELICASE_CTER"/>
    <property type="match status" value="1"/>
</dbReference>
<organism evidence="11 12">
    <name type="scientific">Flavobacterium indicum (strain DSM 17447 / CIP 109464 / GPTSA100-9)</name>
    <dbReference type="NCBI Taxonomy" id="1094466"/>
    <lineage>
        <taxon>Bacteria</taxon>
        <taxon>Pseudomonadati</taxon>
        <taxon>Bacteroidota</taxon>
        <taxon>Flavobacteriia</taxon>
        <taxon>Flavobacteriales</taxon>
        <taxon>Flavobacteriaceae</taxon>
        <taxon>Flavobacterium</taxon>
    </lineage>
</organism>
<dbReference type="EMBL" id="HE774682">
    <property type="protein sequence ID" value="CCG53035.1"/>
    <property type="molecule type" value="Genomic_DNA"/>
</dbReference>
<keyword evidence="1" id="KW-0547">Nucleotide-binding</keyword>
<evidence type="ECO:0000256" key="6">
    <source>
        <dbReference type="ARBA" id="ARBA00023125"/>
    </source>
</evidence>
<evidence type="ECO:0000259" key="10">
    <source>
        <dbReference type="PROSITE" id="PS51194"/>
    </source>
</evidence>
<evidence type="ECO:0000256" key="8">
    <source>
        <dbReference type="ARBA" id="ARBA00049819"/>
    </source>
</evidence>
<dbReference type="Pfam" id="PF04480">
    <property type="entry name" value="DUF559"/>
    <property type="match status" value="1"/>
</dbReference>
<dbReference type="InterPro" id="IPR012340">
    <property type="entry name" value="NA-bd_OB-fold"/>
</dbReference>
<dbReference type="InterPro" id="IPR007569">
    <property type="entry name" value="DUF559"/>
</dbReference>
<dbReference type="InterPro" id="IPR011545">
    <property type="entry name" value="DEAD/DEAH_box_helicase_dom"/>
</dbReference>